<protein>
    <submittedName>
        <fullName evidence="1">Uncharacterized protein</fullName>
    </submittedName>
</protein>
<sequence>MADRQYRHVDPVNQPIRRDSRFFVVVIRSVSGEQQEPAPCSALYVWTLVSGDRTSSHLGPLRTTG</sequence>
<dbReference type="Proteomes" id="UP000314294">
    <property type="component" value="Unassembled WGS sequence"/>
</dbReference>
<evidence type="ECO:0000313" key="1">
    <source>
        <dbReference type="EMBL" id="TNN54104.1"/>
    </source>
</evidence>
<dbReference type="AlphaFoldDB" id="A0A4Z2GMT8"/>
<accession>A0A4Z2GMT8</accession>
<name>A0A4Z2GMT8_9TELE</name>
<keyword evidence="2" id="KW-1185">Reference proteome</keyword>
<evidence type="ECO:0000313" key="2">
    <source>
        <dbReference type="Proteomes" id="UP000314294"/>
    </source>
</evidence>
<proteinExistence type="predicted"/>
<dbReference type="EMBL" id="SRLO01000495">
    <property type="protein sequence ID" value="TNN54104.1"/>
    <property type="molecule type" value="Genomic_DNA"/>
</dbReference>
<gene>
    <name evidence="1" type="ORF">EYF80_035663</name>
</gene>
<comment type="caution">
    <text evidence="1">The sequence shown here is derived from an EMBL/GenBank/DDBJ whole genome shotgun (WGS) entry which is preliminary data.</text>
</comment>
<organism evidence="1 2">
    <name type="scientific">Liparis tanakae</name>
    <name type="common">Tanaka's snailfish</name>
    <dbReference type="NCBI Taxonomy" id="230148"/>
    <lineage>
        <taxon>Eukaryota</taxon>
        <taxon>Metazoa</taxon>
        <taxon>Chordata</taxon>
        <taxon>Craniata</taxon>
        <taxon>Vertebrata</taxon>
        <taxon>Euteleostomi</taxon>
        <taxon>Actinopterygii</taxon>
        <taxon>Neopterygii</taxon>
        <taxon>Teleostei</taxon>
        <taxon>Neoteleostei</taxon>
        <taxon>Acanthomorphata</taxon>
        <taxon>Eupercaria</taxon>
        <taxon>Perciformes</taxon>
        <taxon>Cottioidei</taxon>
        <taxon>Cottales</taxon>
        <taxon>Liparidae</taxon>
        <taxon>Liparis</taxon>
    </lineage>
</organism>
<reference evidence="1 2" key="1">
    <citation type="submission" date="2019-03" db="EMBL/GenBank/DDBJ databases">
        <title>First draft genome of Liparis tanakae, snailfish: a comprehensive survey of snailfish specific genes.</title>
        <authorList>
            <person name="Kim W."/>
            <person name="Song I."/>
            <person name="Jeong J.-H."/>
            <person name="Kim D."/>
            <person name="Kim S."/>
            <person name="Ryu S."/>
            <person name="Song J.Y."/>
            <person name="Lee S.K."/>
        </authorList>
    </citation>
    <scope>NUCLEOTIDE SEQUENCE [LARGE SCALE GENOMIC DNA]</scope>
    <source>
        <tissue evidence="1">Muscle</tissue>
    </source>
</reference>